<organism evidence="2 3">
    <name type="scientific">Pedobacter aquae</name>
    <dbReference type="NCBI Taxonomy" id="2605747"/>
    <lineage>
        <taxon>Bacteria</taxon>
        <taxon>Pseudomonadati</taxon>
        <taxon>Bacteroidota</taxon>
        <taxon>Sphingobacteriia</taxon>
        <taxon>Sphingobacteriales</taxon>
        <taxon>Sphingobacteriaceae</taxon>
        <taxon>Pedobacter</taxon>
    </lineage>
</organism>
<feature type="transmembrane region" description="Helical" evidence="1">
    <location>
        <begin position="7"/>
        <end position="25"/>
    </location>
</feature>
<proteinExistence type="predicted"/>
<gene>
    <name evidence="2" type="ORF">FYC62_15195</name>
</gene>
<keyword evidence="1" id="KW-0812">Transmembrane</keyword>
<protein>
    <submittedName>
        <fullName evidence="2">Uncharacterized protein</fullName>
    </submittedName>
</protein>
<feature type="transmembrane region" description="Helical" evidence="1">
    <location>
        <begin position="37"/>
        <end position="60"/>
    </location>
</feature>
<keyword evidence="3" id="KW-1185">Reference proteome</keyword>
<evidence type="ECO:0000313" key="3">
    <source>
        <dbReference type="Proteomes" id="UP000323653"/>
    </source>
</evidence>
<sequence>MKTLKYTALTGFLVGLTFFLIGFFYKFNHIPGAKLWVHIGAFAYILMLLSIVALFIYFVMNYLKLKKQLRA</sequence>
<dbReference type="KEGG" id="pej:FYC62_15195"/>
<dbReference type="Proteomes" id="UP000323653">
    <property type="component" value="Chromosome"/>
</dbReference>
<evidence type="ECO:0000313" key="2">
    <source>
        <dbReference type="EMBL" id="QEK52863.1"/>
    </source>
</evidence>
<keyword evidence="1" id="KW-0472">Membrane</keyword>
<name>A0A5C0VMB3_9SPHI</name>
<dbReference type="AlphaFoldDB" id="A0A5C0VMB3"/>
<evidence type="ECO:0000256" key="1">
    <source>
        <dbReference type="SAM" id="Phobius"/>
    </source>
</evidence>
<dbReference type="EMBL" id="CP043329">
    <property type="protein sequence ID" value="QEK52863.1"/>
    <property type="molecule type" value="Genomic_DNA"/>
</dbReference>
<dbReference type="RefSeq" id="WP_149075548.1">
    <property type="nucleotide sequence ID" value="NZ_CP043329.1"/>
</dbReference>
<keyword evidence="1" id="KW-1133">Transmembrane helix</keyword>
<accession>A0A5C0VMB3</accession>
<reference evidence="2 3" key="1">
    <citation type="submission" date="2019-08" db="EMBL/GenBank/DDBJ databases">
        <title>Pedobacter sp. nov., isolated from Han river, South Korea.</title>
        <authorList>
            <person name="Lee D.-H."/>
            <person name="Kim Y.-S."/>
            <person name="Hwang E.-M."/>
            <person name="Le Tran T.C."/>
            <person name="Cha C.-J."/>
        </authorList>
    </citation>
    <scope>NUCLEOTIDE SEQUENCE [LARGE SCALE GENOMIC DNA]</scope>
    <source>
        <strain evidence="2 3">CJ43</strain>
    </source>
</reference>